<dbReference type="PANTHER" id="PTHR42915">
    <property type="entry name" value="HYPOTHETICAL 460 KDA PROTEIN IN FEUA-SIGW INTERGENIC REGION [PRECURSOR]"/>
    <property type="match status" value="1"/>
</dbReference>
<organism evidence="3 4">
    <name type="scientific">Microbulbifer salipaludis</name>
    <dbReference type="NCBI Taxonomy" id="187980"/>
    <lineage>
        <taxon>Bacteria</taxon>
        <taxon>Pseudomonadati</taxon>
        <taxon>Pseudomonadota</taxon>
        <taxon>Gammaproteobacteria</taxon>
        <taxon>Cellvibrionales</taxon>
        <taxon>Microbulbiferaceae</taxon>
        <taxon>Microbulbifer</taxon>
    </lineage>
</organism>
<dbReference type="InterPro" id="IPR009045">
    <property type="entry name" value="Zn_M74/Hedgehog-like"/>
</dbReference>
<evidence type="ECO:0000259" key="1">
    <source>
        <dbReference type="Pfam" id="PF07075"/>
    </source>
</evidence>
<dbReference type="Pfam" id="PF20732">
    <property type="entry name" value="NamZ_C"/>
    <property type="match status" value="1"/>
</dbReference>
<reference evidence="3 4" key="1">
    <citation type="submission" date="2020-12" db="EMBL/GenBank/DDBJ databases">
        <title>Oil enriched cultivation method for isolating marine PHA-producing bacteria.</title>
        <authorList>
            <person name="Zheng W."/>
            <person name="Yu S."/>
            <person name="Huang Y."/>
        </authorList>
    </citation>
    <scope>NUCLEOTIDE SEQUENCE [LARGE SCALE GENOMIC DNA]</scope>
    <source>
        <strain evidence="3 4">SN0-2</strain>
    </source>
</reference>
<dbReference type="InterPro" id="IPR008302">
    <property type="entry name" value="NamZ"/>
</dbReference>
<dbReference type="Gene3D" id="3.40.50.12170">
    <property type="entry name" value="Uncharacterised protein PF07075, DUF1343"/>
    <property type="match status" value="1"/>
</dbReference>
<dbReference type="Gene3D" id="3.30.1380.10">
    <property type="match status" value="1"/>
</dbReference>
<keyword evidence="4" id="KW-1185">Reference proteome</keyword>
<dbReference type="InterPro" id="IPR048502">
    <property type="entry name" value="NamZ_N"/>
</dbReference>
<evidence type="ECO:0000313" key="3">
    <source>
        <dbReference type="EMBL" id="MBN8431984.1"/>
    </source>
</evidence>
<sequence>MAAESFVNYAQEWWHYTYKPEPYPDTYFDVPVSLASQSKDETRVSALQTGAEQADLYLPLLREQRVGLVVNQTSRVGESHLIDFLRQRKVGLQKIFALEHGVRGNVENGGKVEDGIDGPSGLPIVSLYGGNYAPSAEALAELDWLVFDIQDVGVRFYTYISSLHYLMQACADHQIPLLVLDRPNPNGDYIDGPVLEKSFQSFVGMHPIPLVHGMTVGELAQMINGEGWLDGGVQCPLTVIPVANYRKRMAYSLPVRPSPNLPNDLSIRLYPSLGLFEGTTVSVARGTDFPFQALGHPDDTRGVFSFTPKPIAGASENPKHKGTPLNGDDLRNADAQVRFSLEPLLSWSQRTGESPEAFFSRAGFFDKLAGTDELRKAVMAGASAGQIRASWQSDLAAFRQLRQPYLLYPE</sequence>
<dbReference type="EMBL" id="JAEKJR010000002">
    <property type="protein sequence ID" value="MBN8431984.1"/>
    <property type="molecule type" value="Genomic_DNA"/>
</dbReference>
<feature type="domain" description="Peptidoglycan beta-N-acetylmuramidase NamZ C-terminal" evidence="2">
    <location>
        <begin position="269"/>
        <end position="408"/>
    </location>
</feature>
<proteinExistence type="predicted"/>
<evidence type="ECO:0000313" key="4">
    <source>
        <dbReference type="Proteomes" id="UP000664293"/>
    </source>
</evidence>
<dbReference type="Proteomes" id="UP000664293">
    <property type="component" value="Unassembled WGS sequence"/>
</dbReference>
<comment type="caution">
    <text evidence="3">The sequence shown here is derived from an EMBL/GenBank/DDBJ whole genome shotgun (WGS) entry which is preliminary data.</text>
</comment>
<dbReference type="PIRSF" id="PIRSF016719">
    <property type="entry name" value="UCP016719"/>
    <property type="match status" value="1"/>
</dbReference>
<dbReference type="SUPFAM" id="SSF55166">
    <property type="entry name" value="Hedgehog/DD-peptidase"/>
    <property type="match status" value="1"/>
</dbReference>
<evidence type="ECO:0000259" key="2">
    <source>
        <dbReference type="Pfam" id="PF20732"/>
    </source>
</evidence>
<gene>
    <name evidence="3" type="ORF">JF535_14120</name>
</gene>
<accession>A0ABS3EA86</accession>
<protein>
    <submittedName>
        <fullName evidence="3">DUF1343 domain-containing protein</fullName>
    </submittedName>
</protein>
<name>A0ABS3EA86_9GAMM</name>
<dbReference type="Gene3D" id="3.90.1150.140">
    <property type="match status" value="1"/>
</dbReference>
<dbReference type="InterPro" id="IPR048503">
    <property type="entry name" value="NamZ_C"/>
</dbReference>
<dbReference type="PANTHER" id="PTHR42915:SF1">
    <property type="entry name" value="PEPTIDOGLYCAN BETA-N-ACETYLMURAMIDASE NAMZ"/>
    <property type="match status" value="1"/>
</dbReference>
<dbReference type="Pfam" id="PF07075">
    <property type="entry name" value="NamZ_N"/>
    <property type="match status" value="1"/>
</dbReference>
<feature type="domain" description="Peptidoglycan beta-N-acetylmuramidase NamZ N-terminal" evidence="1">
    <location>
        <begin position="66"/>
        <end position="263"/>
    </location>
</feature>